<reference evidence="2" key="1">
    <citation type="journal article" date="2021" name="PeerJ">
        <title>Extensive microbial diversity within the chicken gut microbiome revealed by metagenomics and culture.</title>
        <authorList>
            <person name="Gilroy R."/>
            <person name="Ravi A."/>
            <person name="Getino M."/>
            <person name="Pursley I."/>
            <person name="Horton D.L."/>
            <person name="Alikhan N.F."/>
            <person name="Baker D."/>
            <person name="Gharbi K."/>
            <person name="Hall N."/>
            <person name="Watson M."/>
            <person name="Adriaenssens E.M."/>
            <person name="Foster-Nyarko E."/>
            <person name="Jarju S."/>
            <person name="Secka A."/>
            <person name="Antonio M."/>
            <person name="Oren A."/>
            <person name="Chaudhuri R.R."/>
            <person name="La Ragione R."/>
            <person name="Hildebrand F."/>
            <person name="Pallen M.J."/>
        </authorList>
    </citation>
    <scope>NUCLEOTIDE SEQUENCE</scope>
    <source>
        <strain evidence="2">1719</strain>
    </source>
</reference>
<reference evidence="2" key="2">
    <citation type="submission" date="2021-04" db="EMBL/GenBank/DDBJ databases">
        <authorList>
            <person name="Gilroy R."/>
        </authorList>
    </citation>
    <scope>NUCLEOTIDE SEQUENCE</scope>
    <source>
        <strain evidence="2">1719</strain>
    </source>
</reference>
<keyword evidence="1" id="KW-0732">Signal</keyword>
<accession>A0A9D1W8U1</accession>
<evidence type="ECO:0000313" key="2">
    <source>
        <dbReference type="EMBL" id="HIX54764.1"/>
    </source>
</evidence>
<dbReference type="InterPro" id="IPR023614">
    <property type="entry name" value="Porin_dom_sf"/>
</dbReference>
<feature type="signal peptide" evidence="1">
    <location>
        <begin position="1"/>
        <end position="24"/>
    </location>
</feature>
<gene>
    <name evidence="2" type="ORF">H9853_07040</name>
</gene>
<dbReference type="SUPFAM" id="SSF56935">
    <property type="entry name" value="Porins"/>
    <property type="match status" value="1"/>
</dbReference>
<dbReference type="AlphaFoldDB" id="A0A9D1W8U1"/>
<comment type="caution">
    <text evidence="2">The sequence shown here is derived from an EMBL/GenBank/DDBJ whole genome shotgun (WGS) entry which is preliminary data.</text>
</comment>
<dbReference type="EMBL" id="DXEZ01000194">
    <property type="protein sequence ID" value="HIX54764.1"/>
    <property type="molecule type" value="Genomic_DNA"/>
</dbReference>
<evidence type="ECO:0000313" key="3">
    <source>
        <dbReference type="Proteomes" id="UP000824156"/>
    </source>
</evidence>
<evidence type="ECO:0008006" key="4">
    <source>
        <dbReference type="Google" id="ProtNLM"/>
    </source>
</evidence>
<evidence type="ECO:0000256" key="1">
    <source>
        <dbReference type="SAM" id="SignalP"/>
    </source>
</evidence>
<proteinExistence type="predicted"/>
<dbReference type="Proteomes" id="UP000824156">
    <property type="component" value="Unassembled WGS sequence"/>
</dbReference>
<feature type="chain" id="PRO_5038801744" description="Phosphate-selective porin O and P" evidence="1">
    <location>
        <begin position="25"/>
        <end position="414"/>
    </location>
</feature>
<organism evidence="2 3">
    <name type="scientific">Candidatus Sphingobacterium stercoripullorum</name>
    <dbReference type="NCBI Taxonomy" id="2838759"/>
    <lineage>
        <taxon>Bacteria</taxon>
        <taxon>Pseudomonadati</taxon>
        <taxon>Bacteroidota</taxon>
        <taxon>Sphingobacteriia</taxon>
        <taxon>Sphingobacteriales</taxon>
        <taxon>Sphingobacteriaceae</taxon>
        <taxon>Sphingobacterium</taxon>
    </lineage>
</organism>
<name>A0A9D1W8U1_9SPHI</name>
<protein>
    <recommendedName>
        <fullName evidence="4">Phosphate-selective porin O and P</fullName>
    </recommendedName>
</protein>
<dbReference type="Gene3D" id="2.40.160.10">
    <property type="entry name" value="Porin"/>
    <property type="match status" value="1"/>
</dbReference>
<sequence>MKHTYRYILSISFLLLIASQSIQAQVDSTLFKRVRPSVTRDSLLNMDAQYERPFLSINKTPVAIGGYVEANWQNISKEGVSDGHQFQFRRFTLFTSATISQRIKFLAELEFEDGTREIALEFAAVDFEFDPLLNFRGGIVVNPIGAFNQNHDGPKWEFTDRPIASTEMLPATWSTAGFGLYGKKNLQDWTLGYEAYLTSGFDRLIIENDQGRTSLPASKENPDRFEINESGAIFTTGKLAIKNHKIGELGISHMGGVYNKHFEEGEHVDIKRRVDAFALDFNTEIPHWGTQLITEAAWVRVDVPKTYSQQFGTKQFGGFVDIVQPIVKGRILGWDDATLNLALRSEFVDWNKDTFKETSESIGDELWSFMPAISFRPAPQTVLRFNYRFQKERDLFRNPAERTDGFSFGISSYF</sequence>